<evidence type="ECO:0000256" key="1">
    <source>
        <dbReference type="SAM" id="MobiDB-lite"/>
    </source>
</evidence>
<dbReference type="OrthoDB" id="27832at2759"/>
<dbReference type="Proteomes" id="UP000192257">
    <property type="component" value="Unassembled WGS sequence"/>
</dbReference>
<dbReference type="SUPFAM" id="SSF48371">
    <property type="entry name" value="ARM repeat"/>
    <property type="match status" value="2"/>
</dbReference>
<comment type="caution">
    <text evidence="2">The sequence shown here is derived from an EMBL/GenBank/DDBJ whole genome shotgun (WGS) entry which is preliminary data.</text>
</comment>
<feature type="compositionally biased region" description="Polar residues" evidence="1">
    <location>
        <begin position="1348"/>
        <end position="1369"/>
    </location>
</feature>
<feature type="compositionally biased region" description="Low complexity" evidence="1">
    <location>
        <begin position="1493"/>
        <end position="1510"/>
    </location>
</feature>
<dbReference type="GO" id="GO:0005737">
    <property type="term" value="C:cytoplasm"/>
    <property type="evidence" value="ECO:0007669"/>
    <property type="project" value="TreeGrafter"/>
</dbReference>
<dbReference type="STRING" id="67003.A0A1X0NVK7"/>
<dbReference type="PANTHER" id="PTHR12839">
    <property type="entry name" value="NONSENSE-MEDIATED MRNA DECAY PROTEIN 2 UP-FRAMESHIFT SUPPRESSOR 2"/>
    <property type="match status" value="1"/>
</dbReference>
<dbReference type="GO" id="GO:0035145">
    <property type="term" value="C:exon-exon junction complex"/>
    <property type="evidence" value="ECO:0007669"/>
    <property type="project" value="TreeGrafter"/>
</dbReference>
<evidence type="ECO:0000313" key="2">
    <source>
        <dbReference type="EMBL" id="ORC88523.1"/>
    </source>
</evidence>
<feature type="compositionally biased region" description="Low complexity" evidence="1">
    <location>
        <begin position="1461"/>
        <end position="1475"/>
    </location>
</feature>
<dbReference type="InterPro" id="IPR016024">
    <property type="entry name" value="ARM-type_fold"/>
</dbReference>
<dbReference type="GO" id="GO:0000184">
    <property type="term" value="P:nuclear-transcribed mRNA catabolic process, nonsense-mediated decay"/>
    <property type="evidence" value="ECO:0007669"/>
    <property type="project" value="InterPro"/>
</dbReference>
<evidence type="ECO:0000313" key="3">
    <source>
        <dbReference type="Proteomes" id="UP000192257"/>
    </source>
</evidence>
<reference evidence="2 3" key="1">
    <citation type="submission" date="2017-03" db="EMBL/GenBank/DDBJ databases">
        <title>An alternative strategy for trypanosome survival in the mammalian bloodstream revealed through genome and transcriptome analysis of the ubiquitous bovine parasite Trypanosoma (Megatrypanum) theileri.</title>
        <authorList>
            <person name="Kelly S."/>
            <person name="Ivens A."/>
            <person name="Mott A."/>
            <person name="O'Neill E."/>
            <person name="Emms D."/>
            <person name="Macleod O."/>
            <person name="Voorheis P."/>
            <person name="Matthews J."/>
            <person name="Matthews K."/>
            <person name="Carrington M."/>
        </authorList>
    </citation>
    <scope>NUCLEOTIDE SEQUENCE [LARGE SCALE GENOMIC DNA]</scope>
    <source>
        <strain evidence="2">Edinburgh</strain>
    </source>
</reference>
<dbReference type="Gene3D" id="1.25.40.180">
    <property type="match status" value="3"/>
</dbReference>
<evidence type="ECO:0008006" key="4">
    <source>
        <dbReference type="Google" id="ProtNLM"/>
    </source>
</evidence>
<dbReference type="PANTHER" id="PTHR12839:SF7">
    <property type="entry name" value="REGULATOR OF NONSENSE TRANSCRIPTS 2"/>
    <property type="match status" value="1"/>
</dbReference>
<dbReference type="InterPro" id="IPR039762">
    <property type="entry name" value="Nmd2/UPF2"/>
</dbReference>
<keyword evidence="3" id="KW-1185">Reference proteome</keyword>
<dbReference type="RefSeq" id="XP_028882589.1">
    <property type="nucleotide sequence ID" value="XM_029026033.1"/>
</dbReference>
<name>A0A1X0NVK7_9TRYP</name>
<accession>A0A1X0NVK7</accession>
<feature type="region of interest" description="Disordered" evidence="1">
    <location>
        <begin position="1297"/>
        <end position="1402"/>
    </location>
</feature>
<protein>
    <recommendedName>
        <fullName evidence="4">MIF4G domain-containing protein</fullName>
    </recommendedName>
</protein>
<feature type="compositionally biased region" description="Acidic residues" evidence="1">
    <location>
        <begin position="1371"/>
        <end position="1397"/>
    </location>
</feature>
<proteinExistence type="predicted"/>
<feature type="region of interest" description="Disordered" evidence="1">
    <location>
        <begin position="1461"/>
        <end position="1525"/>
    </location>
</feature>
<feature type="compositionally biased region" description="Low complexity" evidence="1">
    <location>
        <begin position="1306"/>
        <end position="1335"/>
    </location>
</feature>
<dbReference type="GeneID" id="39985813"/>
<gene>
    <name evidence="2" type="ORF">TM35_000161610</name>
</gene>
<feature type="compositionally biased region" description="Acidic residues" evidence="1">
    <location>
        <begin position="1338"/>
        <end position="1347"/>
    </location>
</feature>
<dbReference type="VEuPathDB" id="TriTrypDB:TM35_000161610"/>
<organism evidence="2 3">
    <name type="scientific">Trypanosoma theileri</name>
    <dbReference type="NCBI Taxonomy" id="67003"/>
    <lineage>
        <taxon>Eukaryota</taxon>
        <taxon>Discoba</taxon>
        <taxon>Euglenozoa</taxon>
        <taxon>Kinetoplastea</taxon>
        <taxon>Metakinetoplastina</taxon>
        <taxon>Trypanosomatida</taxon>
        <taxon>Trypanosomatidae</taxon>
        <taxon>Trypanosoma</taxon>
    </lineage>
</organism>
<sequence>MTLSSVDLILQRAELRSRNKNPAPLRTAFRAKLSTLKSDLKKATTLAKRFKNYSAESSEKIILAQLDTLNFGMFLSEAAEGVVQSLCHGTKMKSTDVSSFVLVCSEVHQRYEGFWPLVQKGLKESAEKIVDVNLVKTAIERINESAELTRPTESGDGNVPLTATSNINTTATITTTTSSSSNSTNTTLASGTVVTSYTSLTPSTSATASNSNSGSISKVPMEEFNRLRIVARVFSEWWLVGLLEEAKPLLKLLKLMHIFLEKHTSSSSTPLVASTILSIILLIVRKVGIELLGKENTLFSSDFNKEFKEEKLTRHLHDLSSYSGEMVSDQSKTTDATVFLLGPVGSRLTFNPTTKSVVHIDDTLVQQMEELSWARLCETYKLPEDYYCKHDERQQFASLLISSARTSLKIYNDRKEKLETKWHSMSESHGRGTRNTPEDIRFRLFQEYVEEFYVLCDNLLGMLGFKAPNPIDLSIIEPKITGEIKITSVAKVFHTVKNAESYNRFEDDEKRIFYEYLPDLQVVLNDLKPLYEAGKANWDLLLRRQAISGAVVTESSSSSSSSSLLLAGSGTGEEVRKGVVVVESEECEIESTELDTSLENSEESRFPSVSEAAAMMKRRRLRMVALAVPASLFDNYSTVLQLLEELLECNSATTIDDWCDSFLQEALRPLRCVSESAAGALLFFSNCLMLLSLELRDYPRTRYPEMLPYMARCAAIMYQYFPQIGEFLGKNLEAHWRRVYKRYTVSESDIVLEGLPISSPQVKSIHLQSLRHIGVTVRYLCELMKFDVIPPSQVINMMVSAVDDLTHPCSAVTLTAAMKHGGLFLLRNHPTHIKTDRLFQKLKKALPVALLEDDVREMIKSAFHALTPPPPPPRSRHSVNTSTPSTLEQYARYLLQSVLSSEKYDFVRTQFLRMPWADVDACRGLLRALRALQNVRWDAVPLVAELVADLSNAGLTSAMQCIIDEIIEDFRRDIEVPASLLSRTITGKIRGEGDGGGGGGGGGHVSQKDSVRAVYRVPQWRFIDCVFLAHLYRGRVLTIRFIGYMVAMLLLYNPFEDPPKDDHIRLRCCVTLLTECAPSFPWWRDPLEGTRARIKRRIFRMRERLATVHQLVRKFVALLLQHRYSLTEPIPLDLLQRLEELISFFDEHMRRDVKELKEMPIMNIEKPTEEEKEKSNDEKVRAQLLQEAMTTPGLPSLATAEEVSAFIEVVKSETVHPDNLWYEKVCEAVMASCRDDAPLFRVFPSRVDEKPLGCEIERKETTEAWGEHVDSDVLLEETVLSNTVAVDHISDADENSLVCDSEEDSSSCYSSSSSSSCDSSVTTCSEGESSHSSGSNLDDIDDEETESGTEVGSYTVNDTSSVFSKSGTEVTYEEEDDEEEEEEEEEDDDEEEEEIGQENENFTAAEALRMRLEEAELDAELNALMSRKPHETLPHAALANSKAGGMDRLEQELAMGIRLYRQQQQQQQRSSTTTSKPNEEQEIRFTLLRRPMPGTSTTGKTGSTSFPSGKAMGSKGNNNNNNNANDNNVVLRIPCDSDFAKNALSLQEQQRRQQKELRDAILRITLMQEEEGCENVTKSRGKR</sequence>
<dbReference type="EMBL" id="NBCO01000016">
    <property type="protein sequence ID" value="ORC88523.1"/>
    <property type="molecule type" value="Genomic_DNA"/>
</dbReference>